<feature type="region of interest" description="Disordered" evidence="1">
    <location>
        <begin position="869"/>
        <end position="896"/>
    </location>
</feature>
<dbReference type="Pfam" id="PF15877">
    <property type="entry name" value="TMEM232"/>
    <property type="match status" value="3"/>
</dbReference>
<feature type="region of interest" description="Disordered" evidence="1">
    <location>
        <begin position="517"/>
        <end position="672"/>
    </location>
</feature>
<protein>
    <submittedName>
        <fullName evidence="2">Uncharacterized protein</fullName>
    </submittedName>
</protein>
<dbReference type="EnsemblMetazoa" id="XM_038202140.1">
    <property type="protein sequence ID" value="XP_038058068.1"/>
    <property type="gene ID" value="LOC119729538"/>
</dbReference>
<feature type="region of interest" description="Disordered" evidence="1">
    <location>
        <begin position="942"/>
        <end position="993"/>
    </location>
</feature>
<dbReference type="OrthoDB" id="10016194at2759"/>
<dbReference type="Proteomes" id="UP000887568">
    <property type="component" value="Unplaced"/>
</dbReference>
<dbReference type="AlphaFoldDB" id="A0A914A2J2"/>
<organism evidence="2 3">
    <name type="scientific">Patiria miniata</name>
    <name type="common">Bat star</name>
    <name type="synonym">Asterina miniata</name>
    <dbReference type="NCBI Taxonomy" id="46514"/>
    <lineage>
        <taxon>Eukaryota</taxon>
        <taxon>Metazoa</taxon>
        <taxon>Echinodermata</taxon>
        <taxon>Eleutherozoa</taxon>
        <taxon>Asterozoa</taxon>
        <taxon>Asteroidea</taxon>
        <taxon>Valvatacea</taxon>
        <taxon>Valvatida</taxon>
        <taxon>Asterinidae</taxon>
        <taxon>Patiria</taxon>
    </lineage>
</organism>
<feature type="compositionally biased region" description="Low complexity" evidence="1">
    <location>
        <begin position="305"/>
        <end position="316"/>
    </location>
</feature>
<sequence>MPITRVPIVHKFGIISQSQREELQERLLQQSYIQSVKTQRVPPTTRNPLELSESFVQQFNGATNLDEKEKLEGIARKMLNRTKRRAGILEGARGKNVDLPKAWTDLSMLAQCRGKIQEECLDLLIVSLSQAPLATVHIPSLFYLAETTLYWLRTDAMDQPFLRIGEIKLLKMGQGVFVRLYYHHMAGHLKGFSEYKNRLITYLAGVRECEEAYSPYPGAHLCLCFISEVGRLVVEDVLNEDPATLGVAPQKTTQAKPQSQGGVGTPSQPEPDSVSEFDNTSSRHPDQILEEDEEDLPSPTPSPKLPKSLPDTPLPSGMGNVVKPRSHTGQSSIHDLSPTLWHSLDVWRCVVHLSGGFKEAVRALSMCGSTLATEHWVDAMCALRIIAETAKSDIRVLKTLQNLARGVLPTTTPLPQSPTNQPEDVENEESKEEEADEPKVEEGELESIVSGLSQASLMSDFPEFGRSGARGKKLAPYSDFTKDGKHLSDLSGGSLLKSTGNTSTCVLMDTPKHAELLTSPSSFGQKASHGSTPSTTLNVSSARESLNSAGDIPLPSGLDDPSGSIEDSDLDPGDDSEVEANDVDVTRPQMSMPMEAGTKLRREVSFDIEPTERDGDLDLDFPKKSSLRDGSGRSDTRKSNSAKSVTIDPVPDTQYFSEASGSTSNKQAEPTSGVFKTKHPLEAQGLAGWPWEVGFTYAELMSHLCLHGSTAEIQRTALVGSKKKGYGPYMSKRPQGTSSRVPGTDEEQQCLPSAGLLDLAEYQGKIDGDETNDSAHWGWRIRYSAILGLVKVTRCTSTEKLQEGMRTVAWNALMRCHSMERDHKVLEAFRVGQVEAHIETQMQKALIVRSINSRLAAGLAAAYLPPLAPPVEVTKKSPRRKVELPKPKQPIRTGPNRLSLKQELLLATALDEPGVDFKTRTDLDLKRIVEDQWRKELQQQLEEDEKAKEKTLQEEQKTEEVRQKERSDAKASKLNKTSAASPPRPKTPSTVSC</sequence>
<dbReference type="GeneID" id="119729538"/>
<dbReference type="PANTHER" id="PTHR28651">
    <property type="entry name" value="TRANSMEMBRANE PROTEIN 232"/>
    <property type="match status" value="1"/>
</dbReference>
<feature type="compositionally biased region" description="Low complexity" evidence="1">
    <location>
        <begin position="408"/>
        <end position="422"/>
    </location>
</feature>
<dbReference type="RefSeq" id="XP_038058068.1">
    <property type="nucleotide sequence ID" value="XM_038202140.1"/>
</dbReference>
<feature type="compositionally biased region" description="Basic and acidic residues" evidence="1">
    <location>
        <begin position="598"/>
        <end position="638"/>
    </location>
</feature>
<feature type="region of interest" description="Disordered" evidence="1">
    <location>
        <begin position="724"/>
        <end position="747"/>
    </location>
</feature>
<dbReference type="OMA" id="WSWRVRF"/>
<dbReference type="PANTHER" id="PTHR28651:SF1">
    <property type="entry name" value="TRANSMEMBRANE PROTEIN 232"/>
    <property type="match status" value="1"/>
</dbReference>
<feature type="region of interest" description="Disordered" evidence="1">
    <location>
        <begin position="245"/>
        <end position="331"/>
    </location>
</feature>
<feature type="compositionally biased region" description="Polar residues" evidence="1">
    <location>
        <begin position="654"/>
        <end position="670"/>
    </location>
</feature>
<proteinExistence type="predicted"/>
<reference evidence="2" key="1">
    <citation type="submission" date="2022-11" db="UniProtKB">
        <authorList>
            <consortium name="EnsemblMetazoa"/>
        </authorList>
    </citation>
    <scope>IDENTIFICATION</scope>
</reference>
<accession>A0A914A2J2</accession>
<dbReference type="InterPro" id="IPR031747">
    <property type="entry name" value="TMEM232"/>
</dbReference>
<keyword evidence="3" id="KW-1185">Reference proteome</keyword>
<feature type="compositionally biased region" description="Acidic residues" evidence="1">
    <location>
        <begin position="566"/>
        <end position="582"/>
    </location>
</feature>
<name>A0A914A2J2_PATMI</name>
<feature type="compositionally biased region" description="Polar residues" evidence="1">
    <location>
        <begin position="518"/>
        <end position="548"/>
    </location>
</feature>
<evidence type="ECO:0000313" key="2">
    <source>
        <dbReference type="EnsemblMetazoa" id="XP_038058068.1"/>
    </source>
</evidence>
<evidence type="ECO:0000256" key="1">
    <source>
        <dbReference type="SAM" id="MobiDB-lite"/>
    </source>
</evidence>
<evidence type="ECO:0000313" key="3">
    <source>
        <dbReference type="Proteomes" id="UP000887568"/>
    </source>
</evidence>
<feature type="compositionally biased region" description="Acidic residues" evidence="1">
    <location>
        <begin position="423"/>
        <end position="436"/>
    </location>
</feature>
<feature type="compositionally biased region" description="Polar residues" evidence="1">
    <location>
        <begin position="250"/>
        <end position="260"/>
    </location>
</feature>
<feature type="compositionally biased region" description="Basic and acidic residues" evidence="1">
    <location>
        <begin position="945"/>
        <end position="971"/>
    </location>
</feature>
<feature type="region of interest" description="Disordered" evidence="1">
    <location>
        <begin position="408"/>
        <end position="443"/>
    </location>
</feature>